<organism evidence="1">
    <name type="scientific">Salix viminalis</name>
    <name type="common">Common osier</name>
    <name type="synonym">Basket willow</name>
    <dbReference type="NCBI Taxonomy" id="40686"/>
    <lineage>
        <taxon>Eukaryota</taxon>
        <taxon>Viridiplantae</taxon>
        <taxon>Streptophyta</taxon>
        <taxon>Embryophyta</taxon>
        <taxon>Tracheophyta</taxon>
        <taxon>Spermatophyta</taxon>
        <taxon>Magnoliopsida</taxon>
        <taxon>eudicotyledons</taxon>
        <taxon>Gunneridae</taxon>
        <taxon>Pentapetalae</taxon>
        <taxon>rosids</taxon>
        <taxon>fabids</taxon>
        <taxon>Malpighiales</taxon>
        <taxon>Salicaceae</taxon>
        <taxon>Saliceae</taxon>
        <taxon>Salix</taxon>
    </lineage>
</organism>
<evidence type="ECO:0000313" key="1">
    <source>
        <dbReference type="EMBL" id="VFU30222.1"/>
    </source>
</evidence>
<name>A0A6N2KQ45_SALVM</name>
<proteinExistence type="predicted"/>
<dbReference type="EMBL" id="CAADRP010000591">
    <property type="protein sequence ID" value="VFU30222.1"/>
    <property type="molecule type" value="Genomic_DNA"/>
</dbReference>
<gene>
    <name evidence="1" type="ORF">SVIM_LOCUS115368</name>
</gene>
<reference evidence="1" key="1">
    <citation type="submission" date="2019-03" db="EMBL/GenBank/DDBJ databases">
        <authorList>
            <person name="Mank J."/>
            <person name="Almeida P."/>
        </authorList>
    </citation>
    <scope>NUCLEOTIDE SEQUENCE</scope>
    <source>
        <strain evidence="1">78183</strain>
    </source>
</reference>
<accession>A0A6N2KQ45</accession>
<protein>
    <submittedName>
        <fullName evidence="1">Uncharacterized protein</fullName>
    </submittedName>
</protein>
<sequence>MNPPTPAAPQVARTLPSAFDFHHSTSGAFQDTNLAARTYRCLQERGFLPPLPCKHHPLQFIQRCVAQ</sequence>
<dbReference type="AlphaFoldDB" id="A0A6N2KQ45"/>